<dbReference type="GO" id="GO:0110051">
    <property type="term" value="P:metabolite repair"/>
    <property type="evidence" value="ECO:0007669"/>
    <property type="project" value="TreeGrafter"/>
</dbReference>
<keyword evidence="13" id="KW-0511">Multifunctional enzyme</keyword>
<organism evidence="22 23">
    <name type="scientific">Acetivibrio mesophilus</name>
    <dbReference type="NCBI Taxonomy" id="2487273"/>
    <lineage>
        <taxon>Bacteria</taxon>
        <taxon>Bacillati</taxon>
        <taxon>Bacillota</taxon>
        <taxon>Clostridia</taxon>
        <taxon>Eubacteriales</taxon>
        <taxon>Oscillospiraceae</taxon>
        <taxon>Acetivibrio</taxon>
    </lineage>
</organism>
<keyword evidence="8 17" id="KW-0521">NADP</keyword>
<comment type="catalytic activity">
    <reaction evidence="15 17 19">
        <text>(6S)-NADHX + ADP = AMP + phosphate + NADH + H(+)</text>
        <dbReference type="Rhea" id="RHEA:32223"/>
        <dbReference type="ChEBI" id="CHEBI:15378"/>
        <dbReference type="ChEBI" id="CHEBI:43474"/>
        <dbReference type="ChEBI" id="CHEBI:57945"/>
        <dbReference type="ChEBI" id="CHEBI:64074"/>
        <dbReference type="ChEBI" id="CHEBI:456215"/>
        <dbReference type="ChEBI" id="CHEBI:456216"/>
        <dbReference type="EC" id="4.2.1.136"/>
    </reaction>
</comment>
<feature type="domain" description="YjeF N-terminal" evidence="21">
    <location>
        <begin position="9"/>
        <end position="221"/>
    </location>
</feature>
<evidence type="ECO:0000256" key="6">
    <source>
        <dbReference type="ARBA" id="ARBA00022741"/>
    </source>
</evidence>
<dbReference type="EMBL" id="RLII01000006">
    <property type="protein sequence ID" value="RXE59451.1"/>
    <property type="molecule type" value="Genomic_DNA"/>
</dbReference>
<keyword evidence="23" id="KW-1185">Reference proteome</keyword>
<dbReference type="PIRSF" id="PIRSF017184">
    <property type="entry name" value="Nnr"/>
    <property type="match status" value="1"/>
</dbReference>
<keyword evidence="11 18" id="KW-0413">Isomerase</keyword>
<dbReference type="AlphaFoldDB" id="A0A4Q0I597"/>
<evidence type="ECO:0000256" key="15">
    <source>
        <dbReference type="ARBA" id="ARBA00048238"/>
    </source>
</evidence>
<evidence type="ECO:0000259" key="20">
    <source>
        <dbReference type="PROSITE" id="PS51383"/>
    </source>
</evidence>
<keyword evidence="9 18" id="KW-0630">Potassium</keyword>
<evidence type="ECO:0000256" key="2">
    <source>
        <dbReference type="ARBA" id="ARBA00000909"/>
    </source>
</evidence>
<protein>
    <recommendedName>
        <fullName evidence="19">Bifunctional NAD(P)H-hydrate repair enzyme</fullName>
    </recommendedName>
    <alternativeName>
        <fullName evidence="19">Nicotinamide nucleotide repair protein</fullName>
    </alternativeName>
    <domain>
        <recommendedName>
            <fullName evidence="19">ADP-dependent (S)-NAD(P)H-hydrate dehydratase</fullName>
            <ecNumber evidence="19">4.2.1.136</ecNumber>
        </recommendedName>
        <alternativeName>
            <fullName evidence="19">ADP-dependent NAD(P)HX dehydratase</fullName>
        </alternativeName>
    </domain>
    <domain>
        <recommendedName>
            <fullName evidence="19">NAD(P)H-hydrate epimerase</fullName>
            <ecNumber evidence="19">5.1.99.6</ecNumber>
        </recommendedName>
    </domain>
</protein>
<evidence type="ECO:0000256" key="17">
    <source>
        <dbReference type="HAMAP-Rule" id="MF_01965"/>
    </source>
</evidence>
<sequence>MRVVTPTQMREIDTYTIQSIGIPGIVLMENAAIRMTDEILKDCGSVVNKNIFLFAGKGNNGGDAFAIARHLCNKGANTVVFVLAAKEDITGDAQINLDILENMGIETVEVVESSKLEDVEAKLESADLVVDGIFGTGLKGGIKGLKGDIVKLINKKNIPVIAVDIPSGVDGETGEIAGECIKAYKTVTFGFPKYGHFLHPGCDFVGELITADISIPSCVAQNFDIKSYIIDEKTVSRLIPQRTGNSNKGDYGKVLVITGSRGMTGAGCLAGTASLRSGAGLLYLGVPRALYSIYECNLTEAITIPLEDENTGFLTEASIPELLGYMEKMDAVAIGPGLSTKEGVEAVVFSVVENCKVPLVVDADGLNLIAKDLSVLNKSKVPMVLTPHPGEMARLMGTSIGEVQRNRVNAAKEFSEKWGVITVLKGSRTIVAAPDGRVFINPTGNSGMATGGTGDVLTGIIASFIGQGLSPVDAAVAGVYLHGLCGDRVANTKGEHGLVASDLTGEIPYAIKSLI</sequence>
<dbReference type="SUPFAM" id="SSF64153">
    <property type="entry name" value="YjeF N-terminal domain-like"/>
    <property type="match status" value="1"/>
</dbReference>
<evidence type="ECO:0000313" key="22">
    <source>
        <dbReference type="EMBL" id="RXE59451.1"/>
    </source>
</evidence>
<evidence type="ECO:0000256" key="11">
    <source>
        <dbReference type="ARBA" id="ARBA00023235"/>
    </source>
</evidence>
<evidence type="ECO:0000256" key="8">
    <source>
        <dbReference type="ARBA" id="ARBA00022857"/>
    </source>
</evidence>
<evidence type="ECO:0000256" key="12">
    <source>
        <dbReference type="ARBA" id="ARBA00023239"/>
    </source>
</evidence>
<comment type="cofactor">
    <cofactor evidence="17">
        <name>Mg(2+)</name>
        <dbReference type="ChEBI" id="CHEBI:18420"/>
    </cofactor>
</comment>
<dbReference type="Pfam" id="PF01256">
    <property type="entry name" value="Carb_kinase"/>
    <property type="match status" value="1"/>
</dbReference>
<evidence type="ECO:0000256" key="13">
    <source>
        <dbReference type="ARBA" id="ARBA00023268"/>
    </source>
</evidence>
<dbReference type="NCBIfam" id="TIGR00196">
    <property type="entry name" value="yjeF_cterm"/>
    <property type="match status" value="1"/>
</dbReference>
<comment type="similarity">
    <text evidence="4 19">In the C-terminal section; belongs to the NnrD/CARKD family.</text>
</comment>
<feature type="binding site" evidence="17">
    <location>
        <position position="454"/>
    </location>
    <ligand>
        <name>AMP</name>
        <dbReference type="ChEBI" id="CHEBI:456215"/>
    </ligand>
</feature>
<dbReference type="InterPro" id="IPR036652">
    <property type="entry name" value="YjeF_N_dom_sf"/>
</dbReference>
<dbReference type="PROSITE" id="PS51383">
    <property type="entry name" value="YJEF_C_3"/>
    <property type="match status" value="1"/>
</dbReference>
<evidence type="ECO:0000256" key="4">
    <source>
        <dbReference type="ARBA" id="ARBA00009524"/>
    </source>
</evidence>
<comment type="catalytic activity">
    <reaction evidence="1 18 19">
        <text>(6R)-NADHX = (6S)-NADHX</text>
        <dbReference type="Rhea" id="RHEA:32215"/>
        <dbReference type="ChEBI" id="CHEBI:64074"/>
        <dbReference type="ChEBI" id="CHEBI:64075"/>
        <dbReference type="EC" id="5.1.99.6"/>
    </reaction>
</comment>
<reference evidence="23" key="1">
    <citation type="submission" date="2018-11" db="EMBL/GenBank/DDBJ databases">
        <title>Genome sequencing of a novel mesophilic and cellulolytic organism within the genus Hungateiclostridium.</title>
        <authorList>
            <person name="Rettenmaier R."/>
            <person name="Liebl W."/>
            <person name="Zverlov V."/>
        </authorList>
    </citation>
    <scope>NUCLEOTIDE SEQUENCE [LARGE SCALE GENOMIC DNA]</scope>
    <source>
        <strain evidence="23">N2K1</strain>
    </source>
</reference>
<gene>
    <name evidence="18" type="primary">nnrE</name>
    <name evidence="17" type="synonym">nnrD</name>
    <name evidence="22" type="ORF">EFD62_07315</name>
</gene>
<dbReference type="InterPro" id="IPR029056">
    <property type="entry name" value="Ribokinase-like"/>
</dbReference>
<dbReference type="SUPFAM" id="SSF53613">
    <property type="entry name" value="Ribokinase-like"/>
    <property type="match status" value="1"/>
</dbReference>
<dbReference type="HAMAP" id="MF_01966">
    <property type="entry name" value="NADHX_epimerase"/>
    <property type="match status" value="1"/>
</dbReference>
<evidence type="ECO:0000313" key="23">
    <source>
        <dbReference type="Proteomes" id="UP000289166"/>
    </source>
</evidence>
<evidence type="ECO:0000256" key="9">
    <source>
        <dbReference type="ARBA" id="ARBA00022958"/>
    </source>
</evidence>
<proteinExistence type="inferred from homology"/>
<keyword evidence="6 17" id="KW-0547">Nucleotide-binding</keyword>
<dbReference type="EC" id="4.2.1.136" evidence="19"/>
<name>A0A4Q0I597_9FIRM</name>
<feature type="binding site" evidence="18">
    <location>
        <position position="167"/>
    </location>
    <ligand>
        <name>K(+)</name>
        <dbReference type="ChEBI" id="CHEBI:29103"/>
    </ligand>
</feature>
<comment type="catalytic activity">
    <reaction evidence="16 17 19">
        <text>(6S)-NADPHX + ADP = AMP + phosphate + NADPH + H(+)</text>
        <dbReference type="Rhea" id="RHEA:32235"/>
        <dbReference type="ChEBI" id="CHEBI:15378"/>
        <dbReference type="ChEBI" id="CHEBI:43474"/>
        <dbReference type="ChEBI" id="CHEBI:57783"/>
        <dbReference type="ChEBI" id="CHEBI:64076"/>
        <dbReference type="ChEBI" id="CHEBI:456215"/>
        <dbReference type="ChEBI" id="CHEBI:456216"/>
        <dbReference type="EC" id="4.2.1.136"/>
    </reaction>
</comment>
<evidence type="ECO:0000256" key="1">
    <source>
        <dbReference type="ARBA" id="ARBA00000013"/>
    </source>
</evidence>
<dbReference type="OrthoDB" id="9806925at2"/>
<feature type="binding site" evidence="17">
    <location>
        <position position="337"/>
    </location>
    <ligand>
        <name>(6S)-NADPHX</name>
        <dbReference type="ChEBI" id="CHEBI:64076"/>
    </ligand>
</feature>
<dbReference type="PROSITE" id="PS01050">
    <property type="entry name" value="YJEF_C_2"/>
    <property type="match status" value="1"/>
</dbReference>
<dbReference type="HAMAP" id="MF_01965">
    <property type="entry name" value="NADHX_dehydratase"/>
    <property type="match status" value="1"/>
</dbReference>
<dbReference type="GO" id="GO:0046496">
    <property type="term" value="P:nicotinamide nucleotide metabolic process"/>
    <property type="evidence" value="ECO:0007669"/>
    <property type="project" value="UniProtKB-UniRule"/>
</dbReference>
<evidence type="ECO:0000256" key="5">
    <source>
        <dbReference type="ARBA" id="ARBA00022723"/>
    </source>
</evidence>
<comment type="subunit">
    <text evidence="17">Homotetramer.</text>
</comment>
<feature type="binding site" evidence="17">
    <location>
        <begin position="425"/>
        <end position="429"/>
    </location>
    <ligand>
        <name>AMP</name>
        <dbReference type="ChEBI" id="CHEBI:456215"/>
    </ligand>
</feature>
<dbReference type="PROSITE" id="PS51385">
    <property type="entry name" value="YJEF_N"/>
    <property type="match status" value="1"/>
</dbReference>
<dbReference type="GO" id="GO:0046872">
    <property type="term" value="F:metal ion binding"/>
    <property type="evidence" value="ECO:0007669"/>
    <property type="project" value="UniProtKB-UniRule"/>
</dbReference>
<keyword evidence="10 17" id="KW-0520">NAD</keyword>
<dbReference type="GO" id="GO:0052856">
    <property type="term" value="F:NAD(P)HX epimerase activity"/>
    <property type="evidence" value="ECO:0007669"/>
    <property type="project" value="UniProtKB-UniRule"/>
</dbReference>
<dbReference type="PANTHER" id="PTHR12592">
    <property type="entry name" value="ATP-DEPENDENT (S)-NAD(P)H-HYDRATE DEHYDRATASE FAMILY MEMBER"/>
    <property type="match status" value="1"/>
</dbReference>
<evidence type="ECO:0000259" key="21">
    <source>
        <dbReference type="PROSITE" id="PS51385"/>
    </source>
</evidence>
<dbReference type="InterPro" id="IPR000631">
    <property type="entry name" value="CARKD"/>
</dbReference>
<feature type="domain" description="YjeF C-terminal" evidence="20">
    <location>
        <begin position="231"/>
        <end position="514"/>
    </location>
</feature>
<dbReference type="GO" id="GO:0005524">
    <property type="term" value="F:ATP binding"/>
    <property type="evidence" value="ECO:0007669"/>
    <property type="project" value="UniProtKB-UniRule"/>
</dbReference>
<evidence type="ECO:0000256" key="7">
    <source>
        <dbReference type="ARBA" id="ARBA00022840"/>
    </source>
</evidence>
<evidence type="ECO:0000256" key="19">
    <source>
        <dbReference type="PIRNR" id="PIRNR017184"/>
    </source>
</evidence>
<feature type="binding site" evidence="18">
    <location>
        <begin position="59"/>
        <end position="63"/>
    </location>
    <ligand>
        <name>(6S)-NADPHX</name>
        <dbReference type="ChEBI" id="CHEBI:64076"/>
    </ligand>
</feature>
<dbReference type="NCBIfam" id="TIGR00197">
    <property type="entry name" value="yjeF_nterm"/>
    <property type="match status" value="1"/>
</dbReference>
<evidence type="ECO:0000256" key="18">
    <source>
        <dbReference type="HAMAP-Rule" id="MF_01966"/>
    </source>
</evidence>
<dbReference type="InterPro" id="IPR004443">
    <property type="entry name" value="YjeF_N_dom"/>
</dbReference>
<evidence type="ECO:0000256" key="3">
    <source>
        <dbReference type="ARBA" id="ARBA00006001"/>
    </source>
</evidence>
<comment type="catalytic activity">
    <reaction evidence="2 18 19">
        <text>(6R)-NADPHX = (6S)-NADPHX</text>
        <dbReference type="Rhea" id="RHEA:32227"/>
        <dbReference type="ChEBI" id="CHEBI:64076"/>
        <dbReference type="ChEBI" id="CHEBI:64077"/>
        <dbReference type="EC" id="5.1.99.6"/>
    </reaction>
</comment>
<feature type="binding site" evidence="17">
    <location>
        <position position="455"/>
    </location>
    <ligand>
        <name>(6S)-NADPHX</name>
        <dbReference type="ChEBI" id="CHEBI:64076"/>
    </ligand>
</feature>
<comment type="similarity">
    <text evidence="18">Belongs to the NnrE/AIBP family.</text>
</comment>
<dbReference type="Gene3D" id="3.40.50.10260">
    <property type="entry name" value="YjeF N-terminal domain"/>
    <property type="match status" value="1"/>
</dbReference>
<comment type="cofactor">
    <cofactor evidence="18 19">
        <name>K(+)</name>
        <dbReference type="ChEBI" id="CHEBI:29103"/>
    </cofactor>
    <text evidence="18 19">Binds 1 potassium ion per subunit.</text>
</comment>
<evidence type="ECO:0000256" key="14">
    <source>
        <dbReference type="ARBA" id="ARBA00025153"/>
    </source>
</evidence>
<keyword evidence="7 17" id="KW-0067">ATP-binding</keyword>
<dbReference type="InterPro" id="IPR030677">
    <property type="entry name" value="Nnr"/>
</dbReference>
<dbReference type="CDD" id="cd01171">
    <property type="entry name" value="YXKO-related"/>
    <property type="match status" value="1"/>
</dbReference>
<dbReference type="InterPro" id="IPR017953">
    <property type="entry name" value="Carbohydrate_kinase_pred_CS"/>
</dbReference>
<evidence type="ECO:0000256" key="10">
    <source>
        <dbReference type="ARBA" id="ARBA00023027"/>
    </source>
</evidence>
<feature type="binding site" evidence="18">
    <location>
        <begin position="135"/>
        <end position="141"/>
    </location>
    <ligand>
        <name>(6S)-NADPHX</name>
        <dbReference type="ChEBI" id="CHEBI:64076"/>
    </ligand>
</feature>
<comment type="caution">
    <text evidence="18">Lacks conserved residue(s) required for the propagation of feature annotation.</text>
</comment>
<feature type="binding site" evidence="17">
    <location>
        <position position="266"/>
    </location>
    <ligand>
        <name>(6S)-NADPHX</name>
        <dbReference type="ChEBI" id="CHEBI:64076"/>
    </ligand>
</feature>
<keyword evidence="12 17" id="KW-0456">Lyase</keyword>
<feature type="binding site" evidence="18">
    <location>
        <position position="131"/>
    </location>
    <ligand>
        <name>K(+)</name>
        <dbReference type="ChEBI" id="CHEBI:29103"/>
    </ligand>
</feature>
<dbReference type="GO" id="GO:0052855">
    <property type="term" value="F:ADP-dependent NAD(P)H-hydrate dehydratase activity"/>
    <property type="evidence" value="ECO:0007669"/>
    <property type="project" value="UniProtKB-UniRule"/>
</dbReference>
<feature type="binding site" evidence="18">
    <location>
        <position position="164"/>
    </location>
    <ligand>
        <name>(6S)-NADPHX</name>
        <dbReference type="ChEBI" id="CHEBI:64076"/>
    </ligand>
</feature>
<dbReference type="EC" id="5.1.99.6" evidence="19"/>
<dbReference type="Pfam" id="PF03853">
    <property type="entry name" value="YjeF_N"/>
    <property type="match status" value="1"/>
</dbReference>
<accession>A0A4Q0I597</accession>
<comment type="function">
    <text evidence="18">Catalyzes the epimerization of the S- and R-forms of NAD(P)HX, a damaged form of NAD(P)H that is a result of enzymatic or heat-dependent hydration. This is a prerequisite for the S-specific NAD(P)H-hydrate dehydratase to allow the repair of both epimers of NAD(P)HX.</text>
</comment>
<comment type="similarity">
    <text evidence="17">Belongs to the NnrD/CARKD family.</text>
</comment>
<comment type="caution">
    <text evidence="22">The sequence shown here is derived from an EMBL/GenBank/DDBJ whole genome shotgun (WGS) entry which is preliminary data.</text>
</comment>
<dbReference type="RefSeq" id="WP_128705917.1">
    <property type="nucleotide sequence ID" value="NZ_RLII01000006.1"/>
</dbReference>
<evidence type="ECO:0000256" key="16">
    <source>
        <dbReference type="ARBA" id="ARBA00049209"/>
    </source>
</evidence>
<dbReference type="Proteomes" id="UP000289166">
    <property type="component" value="Unassembled WGS sequence"/>
</dbReference>
<feature type="binding site" evidence="18">
    <location>
        <position position="60"/>
    </location>
    <ligand>
        <name>K(+)</name>
        <dbReference type="ChEBI" id="CHEBI:29103"/>
    </ligand>
</feature>
<feature type="binding site" evidence="17">
    <location>
        <position position="388"/>
    </location>
    <ligand>
        <name>(6S)-NADPHX</name>
        <dbReference type="ChEBI" id="CHEBI:64076"/>
    </ligand>
</feature>
<comment type="function">
    <text evidence="14 19">Bifunctional enzyme that catalyzes the epimerization of the S- and R-forms of NAD(P)HX and the dehydration of the S-form of NAD(P)HX at the expense of ADP, which is converted to AMP. This allows the repair of both epimers of NAD(P)HX, a damaged form of NAD(P)H that is a result of enzymatic or heat-dependent hydration.</text>
</comment>
<dbReference type="PANTHER" id="PTHR12592:SF0">
    <property type="entry name" value="ATP-DEPENDENT (S)-NAD(P)H-HYDRATE DEHYDRATASE"/>
    <property type="match status" value="1"/>
</dbReference>
<dbReference type="Gene3D" id="3.40.1190.20">
    <property type="match status" value="1"/>
</dbReference>
<keyword evidence="5 18" id="KW-0479">Metal-binding</keyword>
<comment type="similarity">
    <text evidence="3 19">In the N-terminal section; belongs to the NnrE/AIBP family.</text>
</comment>
<comment type="function">
    <text evidence="17">Catalyzes the dehydration of the S-form of NAD(P)HX at the expense of ADP, which is converted to AMP. Together with NAD(P)HX epimerase, which catalyzes the epimerization of the S- and R-forms, the enzyme allows the repair of both epimers of NAD(P)HX, a damaged form of NAD(P)H that is a result of enzymatic or heat-dependent hydration.</text>
</comment>